<dbReference type="AlphaFoldDB" id="I4B8W1"/>
<dbReference type="InterPro" id="IPR046348">
    <property type="entry name" value="SIS_dom_sf"/>
</dbReference>
<gene>
    <name evidence="6" type="ordered locus">Turpa_3079</name>
</gene>
<accession>I4B8W1</accession>
<keyword evidence="2 5" id="KW-0312">Gluconeogenesis</keyword>
<dbReference type="GO" id="GO:0005829">
    <property type="term" value="C:cytosol"/>
    <property type="evidence" value="ECO:0007669"/>
    <property type="project" value="TreeGrafter"/>
</dbReference>
<dbReference type="GO" id="GO:0006094">
    <property type="term" value="P:gluconeogenesis"/>
    <property type="evidence" value="ECO:0007669"/>
    <property type="project" value="UniProtKB-KW"/>
</dbReference>
<reference evidence="6 7" key="1">
    <citation type="submission" date="2012-06" db="EMBL/GenBank/DDBJ databases">
        <title>The complete chromosome of genome of Turneriella parva DSM 21527.</title>
        <authorList>
            <consortium name="US DOE Joint Genome Institute (JGI-PGF)"/>
            <person name="Lucas S."/>
            <person name="Han J."/>
            <person name="Lapidus A."/>
            <person name="Bruce D."/>
            <person name="Goodwin L."/>
            <person name="Pitluck S."/>
            <person name="Peters L."/>
            <person name="Kyrpides N."/>
            <person name="Mavromatis K."/>
            <person name="Ivanova N."/>
            <person name="Mikhailova N."/>
            <person name="Chertkov O."/>
            <person name="Detter J.C."/>
            <person name="Tapia R."/>
            <person name="Han C."/>
            <person name="Land M."/>
            <person name="Hauser L."/>
            <person name="Markowitz V."/>
            <person name="Cheng J.-F."/>
            <person name="Hugenholtz P."/>
            <person name="Woyke T."/>
            <person name="Wu D."/>
            <person name="Gronow S."/>
            <person name="Wellnitz S."/>
            <person name="Brambilla E."/>
            <person name="Klenk H.-P."/>
            <person name="Eisen J.A."/>
        </authorList>
    </citation>
    <scope>NUCLEOTIDE SEQUENCE [LARGE SCALE GENOMIC DNA]</scope>
    <source>
        <strain evidence="7">ATCC BAA-1111 / DSM 21527 / NCTC 11395 / H</strain>
    </source>
</reference>
<evidence type="ECO:0000256" key="3">
    <source>
        <dbReference type="ARBA" id="ARBA00023152"/>
    </source>
</evidence>
<evidence type="ECO:0000256" key="1">
    <source>
        <dbReference type="ARBA" id="ARBA00011952"/>
    </source>
</evidence>
<comment type="catalytic activity">
    <reaction evidence="5">
        <text>alpha-D-glucose 6-phosphate = beta-D-fructose 6-phosphate</text>
        <dbReference type="Rhea" id="RHEA:11816"/>
        <dbReference type="ChEBI" id="CHEBI:57634"/>
        <dbReference type="ChEBI" id="CHEBI:58225"/>
        <dbReference type="EC" id="5.3.1.9"/>
    </reaction>
</comment>
<evidence type="ECO:0000256" key="4">
    <source>
        <dbReference type="ARBA" id="ARBA00023235"/>
    </source>
</evidence>
<dbReference type="KEGG" id="tpx:Turpa_3079"/>
<proteinExistence type="inferred from homology"/>
<name>I4B8W1_TURPD</name>
<evidence type="ECO:0000313" key="6">
    <source>
        <dbReference type="EMBL" id="AFM13718.1"/>
    </source>
</evidence>
<evidence type="ECO:0000313" key="7">
    <source>
        <dbReference type="Proteomes" id="UP000006048"/>
    </source>
</evidence>
<dbReference type="GO" id="GO:0004347">
    <property type="term" value="F:glucose-6-phosphate isomerase activity"/>
    <property type="evidence" value="ECO:0007669"/>
    <property type="project" value="UniProtKB-EC"/>
</dbReference>
<dbReference type="OrthoDB" id="140919at2"/>
<dbReference type="SUPFAM" id="SSF53697">
    <property type="entry name" value="SIS domain"/>
    <property type="match status" value="1"/>
</dbReference>
<dbReference type="Pfam" id="PF00342">
    <property type="entry name" value="PGI"/>
    <property type="match status" value="2"/>
</dbReference>
<organism evidence="6 7">
    <name type="scientific">Turneriella parva (strain ATCC BAA-1111 / DSM 21527 / NCTC 11395 / H)</name>
    <name type="common">Leptospira parva</name>
    <dbReference type="NCBI Taxonomy" id="869212"/>
    <lineage>
        <taxon>Bacteria</taxon>
        <taxon>Pseudomonadati</taxon>
        <taxon>Spirochaetota</taxon>
        <taxon>Spirochaetia</taxon>
        <taxon>Leptospirales</taxon>
        <taxon>Leptospiraceae</taxon>
        <taxon>Turneriella</taxon>
    </lineage>
</organism>
<dbReference type="PATRIC" id="fig|869212.3.peg.3106"/>
<protein>
    <recommendedName>
        <fullName evidence="1 5">Glucose-6-phosphate isomerase</fullName>
        <ecNumber evidence="1 5">5.3.1.9</ecNumber>
    </recommendedName>
</protein>
<dbReference type="HOGENOM" id="CLU_037303_1_0_12"/>
<dbReference type="GO" id="GO:0051156">
    <property type="term" value="P:glucose 6-phosphate metabolic process"/>
    <property type="evidence" value="ECO:0007669"/>
    <property type="project" value="TreeGrafter"/>
</dbReference>
<dbReference type="RefSeq" id="WP_014804219.1">
    <property type="nucleotide sequence ID" value="NC_018020.1"/>
</dbReference>
<dbReference type="EC" id="5.3.1.9" evidence="1 5"/>
<keyword evidence="3 5" id="KW-0324">Glycolysis</keyword>
<dbReference type="STRING" id="869212.Turpa_3079"/>
<comment type="similarity">
    <text evidence="5">Belongs to the GPI family.</text>
</comment>
<dbReference type="InterPro" id="IPR035482">
    <property type="entry name" value="SIS_PGI_2"/>
</dbReference>
<evidence type="ECO:0000256" key="5">
    <source>
        <dbReference type="RuleBase" id="RU000612"/>
    </source>
</evidence>
<dbReference type="GO" id="GO:0097367">
    <property type="term" value="F:carbohydrate derivative binding"/>
    <property type="evidence" value="ECO:0007669"/>
    <property type="project" value="InterPro"/>
</dbReference>
<dbReference type="PANTHER" id="PTHR11469:SF1">
    <property type="entry name" value="GLUCOSE-6-PHOSPHATE ISOMERASE"/>
    <property type="match status" value="1"/>
</dbReference>
<dbReference type="PROSITE" id="PS51463">
    <property type="entry name" value="P_GLUCOSE_ISOMERASE_3"/>
    <property type="match status" value="1"/>
</dbReference>
<dbReference type="InterPro" id="IPR018189">
    <property type="entry name" value="Phosphoglucose_isomerase_CS"/>
</dbReference>
<dbReference type="InterPro" id="IPR001672">
    <property type="entry name" value="G6P_Isomerase"/>
</dbReference>
<dbReference type="GO" id="GO:0006096">
    <property type="term" value="P:glycolytic process"/>
    <property type="evidence" value="ECO:0007669"/>
    <property type="project" value="UniProtKB-UniPathway"/>
</dbReference>
<dbReference type="PRINTS" id="PR00662">
    <property type="entry name" value="G6PISOMERASE"/>
</dbReference>
<dbReference type="GO" id="GO:0048029">
    <property type="term" value="F:monosaccharide binding"/>
    <property type="evidence" value="ECO:0007669"/>
    <property type="project" value="TreeGrafter"/>
</dbReference>
<keyword evidence="7" id="KW-1185">Reference proteome</keyword>
<dbReference type="UniPathway" id="UPA00109">
    <property type="reaction ID" value="UER00181"/>
</dbReference>
<dbReference type="CDD" id="cd05016">
    <property type="entry name" value="SIS_PGI_2"/>
    <property type="match status" value="1"/>
</dbReference>
<sequence length="416" mass="46832">MSHEVRFSANKFWMNWQSMGRAQELDALMHAGFRKWPAAFSTDYMKTSELAPLEKWAAELRQLDAQTLIVIGIGGSSLGGIALKALIDAHSDRLIFWEGPHPSKMQKIAQIAEQKQTAVLVVSKSGTTLETRANLSLFRQFFPGVPEYFVTSEPAAIKDLGANSKNTFLIPKDLGGRFSIVSPVGMMPAMFVDYNVKAFLTAFDEANAEWEISIPVAENVAKQTAIHFYNLFAARFTGVAFWVYAADLVDWGRWLVQLWAESLGKKPHIAALPMIVQGPEDQHSLLQYFMEASNRHLHCFVHTQSYGSRDSLISSEIRGDFADKSMSQILNAQMKSIESALSAKERPVAEYMLSDLSETEMARWFCFWMHVVSYLGYLWEINPFDQPGVEAGKIICKKLLRGENVEEAVQPVFDLR</sequence>
<dbReference type="Gene3D" id="3.40.50.10490">
    <property type="entry name" value="Glucose-6-phosphate isomerase like protein, domain 1"/>
    <property type="match status" value="2"/>
</dbReference>
<dbReference type="PANTHER" id="PTHR11469">
    <property type="entry name" value="GLUCOSE-6-PHOSPHATE ISOMERASE"/>
    <property type="match status" value="1"/>
</dbReference>
<evidence type="ECO:0000256" key="2">
    <source>
        <dbReference type="ARBA" id="ARBA00022432"/>
    </source>
</evidence>
<dbReference type="Proteomes" id="UP000006048">
    <property type="component" value="Chromosome"/>
</dbReference>
<comment type="pathway">
    <text evidence="5">Carbohydrate degradation; glycolysis; D-glyceraldehyde 3-phosphate and glycerone phosphate from D-glucose: step 2/4.</text>
</comment>
<keyword evidence="4 5" id="KW-0413">Isomerase</keyword>
<dbReference type="EMBL" id="CP002959">
    <property type="protein sequence ID" value="AFM13718.1"/>
    <property type="molecule type" value="Genomic_DNA"/>
</dbReference>
<dbReference type="PROSITE" id="PS00174">
    <property type="entry name" value="P_GLUCOSE_ISOMERASE_2"/>
    <property type="match status" value="1"/>
</dbReference>